<dbReference type="CDD" id="cd06222">
    <property type="entry name" value="RNase_H_like"/>
    <property type="match status" value="1"/>
</dbReference>
<comment type="caution">
    <text evidence="2">The sequence shown here is derived from an EMBL/GenBank/DDBJ whole genome shotgun (WGS) entry which is preliminary data.</text>
</comment>
<dbReference type="InterPro" id="IPR044730">
    <property type="entry name" value="RNase_H-like_dom_plant"/>
</dbReference>
<dbReference type="PANTHER" id="PTHR47074">
    <property type="entry name" value="BNAC02G40300D PROTEIN"/>
    <property type="match status" value="1"/>
</dbReference>
<dbReference type="Pfam" id="PF13456">
    <property type="entry name" value="RVT_3"/>
    <property type="match status" value="1"/>
</dbReference>
<dbReference type="PANTHER" id="PTHR47074:SF61">
    <property type="entry name" value="RNASE H TYPE-1 DOMAIN-CONTAINING PROTEIN"/>
    <property type="match status" value="1"/>
</dbReference>
<sequence length="152" mass="17255">MLQTYTRFMPSATQPKWRVPRENEVKVNFDSTFIQQSMRSVSGVICRDDEGFILAACSLTHLSVRDAFMAEALSCLQAVTFAWELGFTRVVVEGDSRIVILKAFTSVTFCFVHRAANMAAHNMSHEGKAFDYPIIGLKKSRLARCLLWRKID</sequence>
<reference evidence="2 3" key="1">
    <citation type="journal article" date="2024" name="G3 (Bethesda)">
        <title>Genome assembly of Hibiscus sabdariffa L. provides insights into metabolisms of medicinal natural products.</title>
        <authorList>
            <person name="Kim T."/>
        </authorList>
    </citation>
    <scope>NUCLEOTIDE SEQUENCE [LARGE SCALE GENOMIC DNA]</scope>
    <source>
        <strain evidence="2">TK-2024</strain>
        <tissue evidence="2">Old leaves</tissue>
    </source>
</reference>
<feature type="domain" description="RNase H type-1" evidence="1">
    <location>
        <begin position="28"/>
        <end position="100"/>
    </location>
</feature>
<dbReference type="InterPro" id="IPR052929">
    <property type="entry name" value="RNase_H-like_EbsB-rel"/>
</dbReference>
<dbReference type="Proteomes" id="UP001396334">
    <property type="component" value="Unassembled WGS sequence"/>
</dbReference>
<proteinExistence type="predicted"/>
<dbReference type="EMBL" id="JBBPBN010000050">
    <property type="protein sequence ID" value="KAK8992378.1"/>
    <property type="molecule type" value="Genomic_DNA"/>
</dbReference>
<keyword evidence="3" id="KW-1185">Reference proteome</keyword>
<dbReference type="Gene3D" id="3.30.420.10">
    <property type="entry name" value="Ribonuclease H-like superfamily/Ribonuclease H"/>
    <property type="match status" value="1"/>
</dbReference>
<evidence type="ECO:0000313" key="2">
    <source>
        <dbReference type="EMBL" id="KAK8992378.1"/>
    </source>
</evidence>
<dbReference type="InterPro" id="IPR036397">
    <property type="entry name" value="RNaseH_sf"/>
</dbReference>
<evidence type="ECO:0000259" key="1">
    <source>
        <dbReference type="Pfam" id="PF13456"/>
    </source>
</evidence>
<accession>A0ABR2PVD0</accession>
<evidence type="ECO:0000313" key="3">
    <source>
        <dbReference type="Proteomes" id="UP001396334"/>
    </source>
</evidence>
<protein>
    <recommendedName>
        <fullName evidence="1">RNase H type-1 domain-containing protein</fullName>
    </recommendedName>
</protein>
<organism evidence="2 3">
    <name type="scientific">Hibiscus sabdariffa</name>
    <name type="common">roselle</name>
    <dbReference type="NCBI Taxonomy" id="183260"/>
    <lineage>
        <taxon>Eukaryota</taxon>
        <taxon>Viridiplantae</taxon>
        <taxon>Streptophyta</taxon>
        <taxon>Embryophyta</taxon>
        <taxon>Tracheophyta</taxon>
        <taxon>Spermatophyta</taxon>
        <taxon>Magnoliopsida</taxon>
        <taxon>eudicotyledons</taxon>
        <taxon>Gunneridae</taxon>
        <taxon>Pentapetalae</taxon>
        <taxon>rosids</taxon>
        <taxon>malvids</taxon>
        <taxon>Malvales</taxon>
        <taxon>Malvaceae</taxon>
        <taxon>Malvoideae</taxon>
        <taxon>Hibiscus</taxon>
    </lineage>
</organism>
<dbReference type="InterPro" id="IPR002156">
    <property type="entry name" value="RNaseH_domain"/>
</dbReference>
<gene>
    <name evidence="2" type="ORF">V6N11_048462</name>
</gene>
<name>A0ABR2PVD0_9ROSI</name>